<name>A0A1R3IJW9_COCAP</name>
<feature type="region of interest" description="Disordered" evidence="1">
    <location>
        <begin position="1"/>
        <end position="21"/>
    </location>
</feature>
<protein>
    <submittedName>
        <fullName evidence="2">Uncharacterized protein</fullName>
    </submittedName>
</protein>
<organism evidence="2 3">
    <name type="scientific">Corchorus capsularis</name>
    <name type="common">Jute</name>
    <dbReference type="NCBI Taxonomy" id="210143"/>
    <lineage>
        <taxon>Eukaryota</taxon>
        <taxon>Viridiplantae</taxon>
        <taxon>Streptophyta</taxon>
        <taxon>Embryophyta</taxon>
        <taxon>Tracheophyta</taxon>
        <taxon>Spermatophyta</taxon>
        <taxon>Magnoliopsida</taxon>
        <taxon>eudicotyledons</taxon>
        <taxon>Gunneridae</taxon>
        <taxon>Pentapetalae</taxon>
        <taxon>rosids</taxon>
        <taxon>malvids</taxon>
        <taxon>Malvales</taxon>
        <taxon>Malvaceae</taxon>
        <taxon>Grewioideae</taxon>
        <taxon>Apeibeae</taxon>
        <taxon>Corchorus</taxon>
    </lineage>
</organism>
<accession>A0A1R3IJW9</accession>
<reference evidence="2 3" key="1">
    <citation type="submission" date="2013-09" db="EMBL/GenBank/DDBJ databases">
        <title>Corchorus capsularis genome sequencing.</title>
        <authorList>
            <person name="Alam M."/>
            <person name="Haque M.S."/>
            <person name="Islam M.S."/>
            <person name="Emdad E.M."/>
            <person name="Islam M.M."/>
            <person name="Ahmed B."/>
            <person name="Halim A."/>
            <person name="Hossen Q.M.M."/>
            <person name="Hossain M.Z."/>
            <person name="Ahmed R."/>
            <person name="Khan M.M."/>
            <person name="Islam R."/>
            <person name="Rashid M.M."/>
            <person name="Khan S.A."/>
            <person name="Rahman M.S."/>
            <person name="Alam M."/>
        </authorList>
    </citation>
    <scope>NUCLEOTIDE SEQUENCE [LARGE SCALE GENOMIC DNA]</scope>
    <source>
        <strain evidence="3">cv. CVL-1</strain>
        <tissue evidence="2">Whole seedling</tissue>
    </source>
</reference>
<comment type="caution">
    <text evidence="2">The sequence shown here is derived from an EMBL/GenBank/DDBJ whole genome shotgun (WGS) entry which is preliminary data.</text>
</comment>
<dbReference type="Proteomes" id="UP000188268">
    <property type="component" value="Unassembled WGS sequence"/>
</dbReference>
<evidence type="ECO:0000256" key="1">
    <source>
        <dbReference type="SAM" id="MobiDB-lite"/>
    </source>
</evidence>
<proteinExistence type="predicted"/>
<evidence type="ECO:0000313" key="2">
    <source>
        <dbReference type="EMBL" id="OMO82875.1"/>
    </source>
</evidence>
<dbReference type="AlphaFoldDB" id="A0A1R3IJW9"/>
<dbReference type="EMBL" id="AWWV01009945">
    <property type="protein sequence ID" value="OMO82875.1"/>
    <property type="molecule type" value="Genomic_DNA"/>
</dbReference>
<evidence type="ECO:0000313" key="3">
    <source>
        <dbReference type="Proteomes" id="UP000188268"/>
    </source>
</evidence>
<keyword evidence="3" id="KW-1185">Reference proteome</keyword>
<dbReference type="Gramene" id="OMO82875">
    <property type="protein sequence ID" value="OMO82875"/>
    <property type="gene ID" value="CCACVL1_11724"/>
</dbReference>
<sequence length="62" mass="7220">MEAGRARQQTSTRNSYCKSQTQASWEEDRRWRQLGISSHPSLLNQQPLIFSCCDVYLPFPDT</sequence>
<feature type="compositionally biased region" description="Polar residues" evidence="1">
    <location>
        <begin position="7"/>
        <end position="21"/>
    </location>
</feature>
<gene>
    <name evidence="2" type="ORF">CCACVL1_11724</name>
</gene>